<feature type="domain" description="Bacteriophage CI repressor N-terminal" evidence="1">
    <location>
        <begin position="2"/>
        <end position="62"/>
    </location>
</feature>
<sequence length="148" mass="17181">MIINEVKKHLGFKKDVDFATYLGISQSTLSAWHRRGSINYVLIITKCKDIDANWLLTGKGKMLKPETERILNADKIEFKEDLNKEIELLTKLVESQKETIESQKIVVRVLYEKVYSKSIEDDFEFNDPLAQNIIDKIESTVVKKTNKF</sequence>
<accession>A0ABV5FHG3</accession>
<gene>
    <name evidence="2" type="ORF">ACFFUQ_03040</name>
</gene>
<name>A0ABV5FHG3_9FLAO</name>
<keyword evidence="3" id="KW-1185">Reference proteome</keyword>
<dbReference type="InterPro" id="IPR010982">
    <property type="entry name" value="Lambda_DNA-bd_dom_sf"/>
</dbReference>
<reference evidence="2 3" key="1">
    <citation type="submission" date="2024-09" db="EMBL/GenBank/DDBJ databases">
        <authorList>
            <person name="Sun Q."/>
            <person name="Mori K."/>
        </authorList>
    </citation>
    <scope>NUCLEOTIDE SEQUENCE [LARGE SCALE GENOMIC DNA]</scope>
    <source>
        <strain evidence="2 3">CECT 7908</strain>
    </source>
</reference>
<evidence type="ECO:0000313" key="2">
    <source>
        <dbReference type="EMBL" id="MFB9062981.1"/>
    </source>
</evidence>
<comment type="caution">
    <text evidence="2">The sequence shown here is derived from an EMBL/GenBank/DDBJ whole genome shotgun (WGS) entry which is preliminary data.</text>
</comment>
<dbReference type="Proteomes" id="UP001589589">
    <property type="component" value="Unassembled WGS sequence"/>
</dbReference>
<evidence type="ECO:0000313" key="3">
    <source>
        <dbReference type="Proteomes" id="UP001589589"/>
    </source>
</evidence>
<organism evidence="2 3">
    <name type="scientific">Flavobacterium branchiarum</name>
    <dbReference type="NCBI Taxonomy" id="1114870"/>
    <lineage>
        <taxon>Bacteria</taxon>
        <taxon>Pseudomonadati</taxon>
        <taxon>Bacteroidota</taxon>
        <taxon>Flavobacteriia</taxon>
        <taxon>Flavobacteriales</taxon>
        <taxon>Flavobacteriaceae</taxon>
        <taxon>Flavobacterium</taxon>
    </lineage>
</organism>
<dbReference type="RefSeq" id="WP_290265772.1">
    <property type="nucleotide sequence ID" value="NZ_JAUFQQ010000005.1"/>
</dbReference>
<dbReference type="Pfam" id="PF07022">
    <property type="entry name" value="Phage_CI_repr"/>
    <property type="match status" value="1"/>
</dbReference>
<evidence type="ECO:0000259" key="1">
    <source>
        <dbReference type="Pfam" id="PF07022"/>
    </source>
</evidence>
<dbReference type="InterPro" id="IPR010744">
    <property type="entry name" value="Phage_CI_N"/>
</dbReference>
<dbReference type="Gene3D" id="1.10.260.40">
    <property type="entry name" value="lambda repressor-like DNA-binding domains"/>
    <property type="match status" value="1"/>
</dbReference>
<proteinExistence type="predicted"/>
<protein>
    <submittedName>
        <fullName evidence="2">Helix-turn-helix domain-containing protein</fullName>
    </submittedName>
</protein>
<dbReference type="EMBL" id="JBHMEX010000013">
    <property type="protein sequence ID" value="MFB9062981.1"/>
    <property type="molecule type" value="Genomic_DNA"/>
</dbReference>